<reference evidence="1" key="1">
    <citation type="journal article" date="2006" name="Appl. Environ. Microbiol.">
        <title>Diversity of telomere palindromic sequences and replication genes among Streptomyces linear plasmids.</title>
        <authorList>
            <person name="Zhang R."/>
            <person name="Yang Y."/>
            <person name="Fang P."/>
            <person name="Jiang C."/>
            <person name="Xu L."/>
            <person name="Zhu Y."/>
            <person name="Shen M."/>
            <person name="Xia H."/>
            <person name="Zhao J."/>
            <person name="Chen T."/>
            <person name="Qin Z."/>
        </authorList>
    </citation>
    <scope>NUCLEOTIDE SEQUENCE</scope>
    <source>
        <strain evidence="1">44030</strain>
        <plasmid evidence="1">pRL1</plasmid>
    </source>
</reference>
<proteinExistence type="predicted"/>
<dbReference type="EMBL" id="DQ322649">
    <property type="protein sequence ID" value="ABC67342.1"/>
    <property type="molecule type" value="Genomic_DNA"/>
</dbReference>
<keyword evidence="1" id="KW-0614">Plasmid</keyword>
<accession>Q2LEX3</accession>
<protein>
    <submittedName>
        <fullName evidence="1">Uncharacterized protein</fullName>
    </submittedName>
</protein>
<dbReference type="RefSeq" id="WP_012476910.1">
    <property type="nucleotide sequence ID" value="NC_010849.1"/>
</dbReference>
<organism evidence="1">
    <name type="scientific">Streptomyces sp. 44030</name>
    <dbReference type="NCBI Taxonomy" id="364102"/>
    <lineage>
        <taxon>Bacteria</taxon>
        <taxon>Bacillati</taxon>
        <taxon>Actinomycetota</taxon>
        <taxon>Actinomycetes</taxon>
        <taxon>Kitasatosporales</taxon>
        <taxon>Streptomycetaceae</taxon>
        <taxon>Streptomyces</taxon>
    </lineage>
</organism>
<geneLocation type="plasmid" evidence="1">
    <name>pRL1</name>
</geneLocation>
<name>Q2LEX3_9ACTN</name>
<sequence>MEKTVPAIDQTASDELTELATSCLNSGRALLAEATSHPGKDRNRFLTAVADVWFQAADQLANYKAPALADVRNAIECLNHPVLLSVQHQDSARQKLTDATTYLYAAGVAGRVARRLAS</sequence>
<evidence type="ECO:0000313" key="1">
    <source>
        <dbReference type="EMBL" id="ABC67342.1"/>
    </source>
</evidence>
<dbReference type="AlphaFoldDB" id="Q2LEX3"/>
<gene>
    <name evidence="1" type="ORF">pRL1.13</name>
</gene>